<dbReference type="GO" id="GO:0009264">
    <property type="term" value="P:deoxyribonucleotide catabolic process"/>
    <property type="evidence" value="ECO:0007669"/>
    <property type="project" value="InterPro"/>
</dbReference>
<sequence>MKVIFETDYVSKKEDIIKLCEICTKVAADYVKTSSGFGFVKGDDGKYSYTGATIPNLELMKKSVGPIIKVKAAGGVRTLDGLLAVQKAGCSRCGATATVAILEEAKRLFAK</sequence>
<dbReference type="Proteomes" id="UP000886047">
    <property type="component" value="Unassembled WGS sequence"/>
</dbReference>
<accession>A0A831LPN2</accession>
<evidence type="ECO:0008006" key="2">
    <source>
        <dbReference type="Google" id="ProtNLM"/>
    </source>
</evidence>
<proteinExistence type="predicted"/>
<dbReference type="SUPFAM" id="SSF51569">
    <property type="entry name" value="Aldolase"/>
    <property type="match status" value="1"/>
</dbReference>
<dbReference type="GO" id="GO:0004139">
    <property type="term" value="F:deoxyribose-phosphate aldolase activity"/>
    <property type="evidence" value="ECO:0007669"/>
    <property type="project" value="InterPro"/>
</dbReference>
<protein>
    <recommendedName>
        <fullName evidence="2">Deoxyribose-phosphate aldolase</fullName>
    </recommendedName>
</protein>
<organism evidence="1">
    <name type="scientific">Mariniphaga anaerophila</name>
    <dbReference type="NCBI Taxonomy" id="1484053"/>
    <lineage>
        <taxon>Bacteria</taxon>
        <taxon>Pseudomonadati</taxon>
        <taxon>Bacteroidota</taxon>
        <taxon>Bacteroidia</taxon>
        <taxon>Marinilabiliales</taxon>
        <taxon>Prolixibacteraceae</taxon>
        <taxon>Mariniphaga</taxon>
    </lineage>
</organism>
<dbReference type="GO" id="GO:0016052">
    <property type="term" value="P:carbohydrate catabolic process"/>
    <property type="evidence" value="ECO:0007669"/>
    <property type="project" value="TreeGrafter"/>
</dbReference>
<gene>
    <name evidence="1" type="ORF">ENN90_14165</name>
</gene>
<dbReference type="GO" id="GO:0005737">
    <property type="term" value="C:cytoplasm"/>
    <property type="evidence" value="ECO:0007669"/>
    <property type="project" value="InterPro"/>
</dbReference>
<dbReference type="AlphaFoldDB" id="A0A831LPN2"/>
<dbReference type="Gene3D" id="3.20.20.70">
    <property type="entry name" value="Aldolase class I"/>
    <property type="match status" value="1"/>
</dbReference>
<comment type="caution">
    <text evidence="1">The sequence shown here is derived from an EMBL/GenBank/DDBJ whole genome shotgun (WGS) entry which is preliminary data.</text>
</comment>
<name>A0A831LPN2_9BACT</name>
<dbReference type="InterPro" id="IPR011343">
    <property type="entry name" value="DeoC"/>
</dbReference>
<dbReference type="PANTHER" id="PTHR10889">
    <property type="entry name" value="DEOXYRIBOSE-PHOSPHATE ALDOLASE"/>
    <property type="match status" value="1"/>
</dbReference>
<dbReference type="PANTHER" id="PTHR10889:SF1">
    <property type="entry name" value="DEOXYRIBOSE-PHOSPHATE ALDOLASE"/>
    <property type="match status" value="1"/>
</dbReference>
<dbReference type="InterPro" id="IPR013785">
    <property type="entry name" value="Aldolase_TIM"/>
</dbReference>
<evidence type="ECO:0000313" key="1">
    <source>
        <dbReference type="EMBL" id="HDR52739.1"/>
    </source>
</evidence>
<reference evidence="1" key="1">
    <citation type="journal article" date="2020" name="mSystems">
        <title>Genome- and Community-Level Interaction Insights into Carbon Utilization and Element Cycling Functions of Hydrothermarchaeota in Hydrothermal Sediment.</title>
        <authorList>
            <person name="Zhou Z."/>
            <person name="Liu Y."/>
            <person name="Xu W."/>
            <person name="Pan J."/>
            <person name="Luo Z.H."/>
            <person name="Li M."/>
        </authorList>
    </citation>
    <scope>NUCLEOTIDE SEQUENCE [LARGE SCALE GENOMIC DNA]</scope>
    <source>
        <strain evidence="1">SpSt-1217</strain>
    </source>
</reference>
<dbReference type="EMBL" id="DSDK01000795">
    <property type="protein sequence ID" value="HDR52739.1"/>
    <property type="molecule type" value="Genomic_DNA"/>
</dbReference>